<feature type="transmembrane region" description="Helical" evidence="9">
    <location>
        <begin position="236"/>
        <end position="256"/>
    </location>
</feature>
<accession>A0AA88YJJ5</accession>
<proteinExistence type="inferred from homology"/>
<dbReference type="GO" id="GO:0015250">
    <property type="term" value="F:water channel activity"/>
    <property type="evidence" value="ECO:0007669"/>
    <property type="project" value="TreeGrafter"/>
</dbReference>
<comment type="similarity">
    <text evidence="2 8">Belongs to the MIP/aquaporin (TC 1.A.8) family.</text>
</comment>
<evidence type="ECO:0000256" key="2">
    <source>
        <dbReference type="ARBA" id="ARBA00006175"/>
    </source>
</evidence>
<evidence type="ECO:0000256" key="8">
    <source>
        <dbReference type="RuleBase" id="RU000477"/>
    </source>
</evidence>
<comment type="subcellular location">
    <subcellularLocation>
        <location evidence="1">Cell membrane</location>
        <topology evidence="1">Multi-pass membrane protein</topology>
    </subcellularLocation>
</comment>
<dbReference type="InterPro" id="IPR022357">
    <property type="entry name" value="MIP_CS"/>
</dbReference>
<keyword evidence="3 8" id="KW-0813">Transport</keyword>
<feature type="transmembrane region" description="Helical" evidence="9">
    <location>
        <begin position="77"/>
        <end position="98"/>
    </location>
</feature>
<dbReference type="PRINTS" id="PR00783">
    <property type="entry name" value="MINTRINSICP"/>
</dbReference>
<evidence type="ECO:0000256" key="4">
    <source>
        <dbReference type="ARBA" id="ARBA00022475"/>
    </source>
</evidence>
<evidence type="ECO:0000313" key="11">
    <source>
        <dbReference type="Proteomes" id="UP001186944"/>
    </source>
</evidence>
<dbReference type="Proteomes" id="UP001186944">
    <property type="component" value="Unassembled WGS sequence"/>
</dbReference>
<evidence type="ECO:0000313" key="10">
    <source>
        <dbReference type="EMBL" id="KAK3106439.1"/>
    </source>
</evidence>
<evidence type="ECO:0000256" key="5">
    <source>
        <dbReference type="ARBA" id="ARBA00022692"/>
    </source>
</evidence>
<dbReference type="PROSITE" id="PS00221">
    <property type="entry name" value="MIP"/>
    <property type="match status" value="1"/>
</dbReference>
<keyword evidence="7 9" id="KW-0472">Membrane</keyword>
<name>A0AA88YJJ5_PINIB</name>
<dbReference type="SUPFAM" id="SSF81338">
    <property type="entry name" value="Aquaporin-like"/>
    <property type="match status" value="1"/>
</dbReference>
<dbReference type="Gene3D" id="1.20.1080.10">
    <property type="entry name" value="Glycerol uptake facilitator protein"/>
    <property type="match status" value="1"/>
</dbReference>
<evidence type="ECO:0000256" key="1">
    <source>
        <dbReference type="ARBA" id="ARBA00004651"/>
    </source>
</evidence>
<reference evidence="10" key="1">
    <citation type="submission" date="2019-08" db="EMBL/GenBank/DDBJ databases">
        <title>The improved chromosome-level genome for the pearl oyster Pinctada fucata martensii using PacBio sequencing and Hi-C.</title>
        <authorList>
            <person name="Zheng Z."/>
        </authorList>
    </citation>
    <scope>NUCLEOTIDE SEQUENCE</scope>
    <source>
        <strain evidence="10">ZZ-2019</strain>
        <tissue evidence="10">Adductor muscle</tissue>
    </source>
</reference>
<evidence type="ECO:0000256" key="6">
    <source>
        <dbReference type="ARBA" id="ARBA00022989"/>
    </source>
</evidence>
<evidence type="ECO:0000256" key="7">
    <source>
        <dbReference type="ARBA" id="ARBA00023136"/>
    </source>
</evidence>
<organism evidence="10 11">
    <name type="scientific">Pinctada imbricata</name>
    <name type="common">Atlantic pearl-oyster</name>
    <name type="synonym">Pinctada martensii</name>
    <dbReference type="NCBI Taxonomy" id="66713"/>
    <lineage>
        <taxon>Eukaryota</taxon>
        <taxon>Metazoa</taxon>
        <taxon>Spiralia</taxon>
        <taxon>Lophotrochozoa</taxon>
        <taxon>Mollusca</taxon>
        <taxon>Bivalvia</taxon>
        <taxon>Autobranchia</taxon>
        <taxon>Pteriomorphia</taxon>
        <taxon>Pterioida</taxon>
        <taxon>Pterioidea</taxon>
        <taxon>Pteriidae</taxon>
        <taxon>Pinctada</taxon>
    </lineage>
</organism>
<evidence type="ECO:0000256" key="3">
    <source>
        <dbReference type="ARBA" id="ARBA00022448"/>
    </source>
</evidence>
<dbReference type="GO" id="GO:0005886">
    <property type="term" value="C:plasma membrane"/>
    <property type="evidence" value="ECO:0007669"/>
    <property type="project" value="UniProtKB-SubCell"/>
</dbReference>
<feature type="transmembrane region" description="Helical" evidence="9">
    <location>
        <begin position="165"/>
        <end position="185"/>
    </location>
</feature>
<dbReference type="PANTHER" id="PTHR19139:SF199">
    <property type="entry name" value="MIP17260P"/>
    <property type="match status" value="1"/>
</dbReference>
<comment type="caution">
    <text evidence="10">The sequence shown here is derived from an EMBL/GenBank/DDBJ whole genome shotgun (WGS) entry which is preliminary data.</text>
</comment>
<protein>
    <submittedName>
        <fullName evidence="10">Uncharacterized protein</fullName>
    </submittedName>
</protein>
<dbReference type="PANTHER" id="PTHR19139">
    <property type="entry name" value="AQUAPORIN TRANSPORTER"/>
    <property type="match status" value="1"/>
</dbReference>
<dbReference type="AlphaFoldDB" id="A0AA88YJJ5"/>
<keyword evidence="5 8" id="KW-0812">Transmembrane</keyword>
<dbReference type="InterPro" id="IPR000425">
    <property type="entry name" value="MIP"/>
</dbReference>
<dbReference type="InterPro" id="IPR023271">
    <property type="entry name" value="Aquaporin-like"/>
</dbReference>
<dbReference type="EMBL" id="VSWD01000003">
    <property type="protein sequence ID" value="KAK3106439.1"/>
    <property type="molecule type" value="Genomic_DNA"/>
</dbReference>
<feature type="transmembrane region" description="Helical" evidence="9">
    <location>
        <begin position="197"/>
        <end position="216"/>
    </location>
</feature>
<sequence length="303" mass="32810">MGTKTGNSDEDGFNKESEEVGISIYRRRLNAEIKDLKSFELLRAGLAEIIGTFILVLFAVCAGLYPENTSAVYRPSSVHIALEAGFCLSIIIASLWNISGGHVNPAVTIGFLVTGQFTFVRFLVYFIAQLIGAVAAGGVVKVITLPELQHGSFGVVEPGSGIEEYQAVISEFLITFFLLFAVFSFIDPGREDTQGAIPYMIELIVTVNIFATWNISGGCMNPARNFGPAVVTGNLTYQWIYWVGPMVGGATGALCYDKIFSTGACKRWRTGCAQGNDVIEEADDYDGVITEKTALHEEPKTSV</sequence>
<gene>
    <name evidence="10" type="ORF">FSP39_020106</name>
</gene>
<dbReference type="Pfam" id="PF00230">
    <property type="entry name" value="MIP"/>
    <property type="match status" value="1"/>
</dbReference>
<feature type="transmembrane region" description="Helical" evidence="9">
    <location>
        <begin position="44"/>
        <end position="65"/>
    </location>
</feature>
<feature type="transmembrane region" description="Helical" evidence="9">
    <location>
        <begin position="119"/>
        <end position="145"/>
    </location>
</feature>
<keyword evidence="11" id="KW-1185">Reference proteome</keyword>
<keyword evidence="4" id="KW-1003">Cell membrane</keyword>
<dbReference type="InterPro" id="IPR034294">
    <property type="entry name" value="Aquaporin_transptr"/>
</dbReference>
<evidence type="ECO:0000256" key="9">
    <source>
        <dbReference type="SAM" id="Phobius"/>
    </source>
</evidence>
<keyword evidence="6 9" id="KW-1133">Transmembrane helix</keyword>